<feature type="region of interest" description="Disordered" evidence="1">
    <location>
        <begin position="187"/>
        <end position="208"/>
    </location>
</feature>
<organism evidence="2 3">
    <name type="scientific">Fusarium irregulare</name>
    <dbReference type="NCBI Taxonomy" id="2494466"/>
    <lineage>
        <taxon>Eukaryota</taxon>
        <taxon>Fungi</taxon>
        <taxon>Dikarya</taxon>
        <taxon>Ascomycota</taxon>
        <taxon>Pezizomycotina</taxon>
        <taxon>Sordariomycetes</taxon>
        <taxon>Hypocreomycetidae</taxon>
        <taxon>Hypocreales</taxon>
        <taxon>Nectriaceae</taxon>
        <taxon>Fusarium</taxon>
        <taxon>Fusarium incarnatum-equiseti species complex</taxon>
    </lineage>
</organism>
<keyword evidence="3" id="KW-1185">Reference proteome</keyword>
<sequence>MTTPNAPTGAAAEHLQLTPKYPNGVFNQPWPGLHPTVAQRRAYMNAFMNWYLWHTNFEAHERTLREESEQLAFEGYMRINKVPQSSMAFEATVDYLVWKAWFSKIPQAQKPRYPWLGVEHPQTEDDTGSAKFAQLRANWDGKETARPKAPEDSQLVREDLEHRLREIGYECGKHGIDMVWWEADIAPKSGSVGPAKKRLKRFVPEDRQ</sequence>
<accession>A0A9W8Q0Q2</accession>
<dbReference type="AlphaFoldDB" id="A0A9W8Q0Q2"/>
<reference evidence="2" key="1">
    <citation type="submission" date="2022-10" db="EMBL/GenBank/DDBJ databases">
        <title>Fusarium specimens isolated from Avocado Roots.</title>
        <authorList>
            <person name="Stajich J."/>
            <person name="Roper C."/>
            <person name="Heimlech-Rivalta G."/>
        </authorList>
    </citation>
    <scope>NUCLEOTIDE SEQUENCE</scope>
    <source>
        <strain evidence="2">CF00143</strain>
    </source>
</reference>
<evidence type="ECO:0000256" key="1">
    <source>
        <dbReference type="SAM" id="MobiDB-lite"/>
    </source>
</evidence>
<proteinExistence type="predicted"/>
<protein>
    <submittedName>
        <fullName evidence="2">Uncharacterized protein</fullName>
    </submittedName>
</protein>
<evidence type="ECO:0000313" key="3">
    <source>
        <dbReference type="Proteomes" id="UP001152130"/>
    </source>
</evidence>
<gene>
    <name evidence="2" type="ORF">NW766_000746</name>
</gene>
<dbReference type="OrthoDB" id="5102023at2759"/>
<dbReference type="Proteomes" id="UP001152130">
    <property type="component" value="Unassembled WGS sequence"/>
</dbReference>
<dbReference type="EMBL" id="JAPDHF010000001">
    <property type="protein sequence ID" value="KAJ4024509.1"/>
    <property type="molecule type" value="Genomic_DNA"/>
</dbReference>
<name>A0A9W8Q0Q2_9HYPO</name>
<evidence type="ECO:0000313" key="2">
    <source>
        <dbReference type="EMBL" id="KAJ4024509.1"/>
    </source>
</evidence>
<comment type="caution">
    <text evidence="2">The sequence shown here is derived from an EMBL/GenBank/DDBJ whole genome shotgun (WGS) entry which is preliminary data.</text>
</comment>